<evidence type="ECO:0000313" key="2">
    <source>
        <dbReference type="EMBL" id="GIG72922.1"/>
    </source>
</evidence>
<sequence length="266" mass="27833">MGVRQHLTEPWGIVAAGLMGGLGVAVTGALAGFPVGVPVGLGIAGVVYAVRVGLGAITDHAAAAPAAAADLDPRLPAPTRGGDAERWLRRAEGAVGTLRQQTESPRDPVLRDQISDVDDQAAGVLADLRRFAGQVTLLEQTLANIPVDRLRTERGSIERGLRGLAAGTLREERERALHAVVDQLDVAGRLGEARETLLARMQSAVLGLEGLVTRLAELLALHATTGGGSLTSTRVAELTSDLEGMRAGLAEAERVSREGFSRSWKI</sequence>
<comment type="caution">
    <text evidence="2">The sequence shown here is derived from an EMBL/GenBank/DDBJ whole genome shotgun (WGS) entry which is preliminary data.</text>
</comment>
<keyword evidence="3" id="KW-1185">Reference proteome</keyword>
<dbReference type="Proteomes" id="UP000653674">
    <property type="component" value="Unassembled WGS sequence"/>
</dbReference>
<dbReference type="AlphaFoldDB" id="A0A8J3LJJ0"/>
<organism evidence="2 3">
    <name type="scientific">Planosporangium flavigriseum</name>
    <dbReference type="NCBI Taxonomy" id="373681"/>
    <lineage>
        <taxon>Bacteria</taxon>
        <taxon>Bacillati</taxon>
        <taxon>Actinomycetota</taxon>
        <taxon>Actinomycetes</taxon>
        <taxon>Micromonosporales</taxon>
        <taxon>Micromonosporaceae</taxon>
        <taxon>Planosporangium</taxon>
    </lineage>
</organism>
<protein>
    <submittedName>
        <fullName evidence="2">Uncharacterized protein</fullName>
    </submittedName>
</protein>
<evidence type="ECO:0000313" key="3">
    <source>
        <dbReference type="Proteomes" id="UP000653674"/>
    </source>
</evidence>
<keyword evidence="1" id="KW-1133">Transmembrane helix</keyword>
<gene>
    <name evidence="2" type="ORF">Pfl04_13260</name>
</gene>
<accession>A0A8J3LJJ0</accession>
<name>A0A8J3LJJ0_9ACTN</name>
<keyword evidence="1" id="KW-0472">Membrane</keyword>
<proteinExistence type="predicted"/>
<feature type="transmembrane region" description="Helical" evidence="1">
    <location>
        <begin position="12"/>
        <end position="33"/>
    </location>
</feature>
<keyword evidence="1" id="KW-0812">Transmembrane</keyword>
<evidence type="ECO:0000256" key="1">
    <source>
        <dbReference type="SAM" id="Phobius"/>
    </source>
</evidence>
<reference evidence="2" key="1">
    <citation type="submission" date="2021-01" db="EMBL/GenBank/DDBJ databases">
        <title>Whole genome shotgun sequence of Planosporangium flavigriseum NBRC 105377.</title>
        <authorList>
            <person name="Komaki H."/>
            <person name="Tamura T."/>
        </authorList>
    </citation>
    <scope>NUCLEOTIDE SEQUENCE</scope>
    <source>
        <strain evidence="2">NBRC 105377</strain>
    </source>
</reference>
<dbReference type="EMBL" id="BONU01000006">
    <property type="protein sequence ID" value="GIG72922.1"/>
    <property type="molecule type" value="Genomic_DNA"/>
</dbReference>